<organism evidence="2 3">
    <name type="scientific">Caenorhabditis japonica</name>
    <dbReference type="NCBI Taxonomy" id="281687"/>
    <lineage>
        <taxon>Eukaryota</taxon>
        <taxon>Metazoa</taxon>
        <taxon>Ecdysozoa</taxon>
        <taxon>Nematoda</taxon>
        <taxon>Chromadorea</taxon>
        <taxon>Rhabditida</taxon>
        <taxon>Rhabditina</taxon>
        <taxon>Rhabditomorpha</taxon>
        <taxon>Rhabditoidea</taxon>
        <taxon>Rhabditidae</taxon>
        <taxon>Peloderinae</taxon>
        <taxon>Caenorhabditis</taxon>
    </lineage>
</organism>
<dbReference type="AlphaFoldDB" id="A0A8R1ESA5"/>
<evidence type="ECO:0000256" key="1">
    <source>
        <dbReference type="SAM" id="Phobius"/>
    </source>
</evidence>
<reference evidence="3" key="1">
    <citation type="submission" date="2010-08" db="EMBL/GenBank/DDBJ databases">
        <authorList>
            <consortium name="Caenorhabditis japonica Sequencing Consortium"/>
            <person name="Wilson R.K."/>
        </authorList>
    </citation>
    <scope>NUCLEOTIDE SEQUENCE [LARGE SCALE GENOMIC DNA]</scope>
    <source>
        <strain evidence="3">DF5081</strain>
    </source>
</reference>
<evidence type="ECO:0000313" key="2">
    <source>
        <dbReference type="EnsemblMetazoa" id="CJA41729.1"/>
    </source>
</evidence>
<keyword evidence="3" id="KW-1185">Reference proteome</keyword>
<feature type="transmembrane region" description="Helical" evidence="1">
    <location>
        <begin position="49"/>
        <end position="67"/>
    </location>
</feature>
<evidence type="ECO:0000313" key="3">
    <source>
        <dbReference type="Proteomes" id="UP000005237"/>
    </source>
</evidence>
<keyword evidence="1" id="KW-0472">Membrane</keyword>
<name>A0A8R1ESA5_CAEJA</name>
<dbReference type="Proteomes" id="UP000005237">
    <property type="component" value="Unassembled WGS sequence"/>
</dbReference>
<sequence>MLTVHKVKEEGAAKFDENKGKWQQMVTDIFDKGGFDKVLKLVGIQNSASYGQILSIITAPLFYMIFVR</sequence>
<protein>
    <submittedName>
        <fullName evidence="2">Uncharacterized protein</fullName>
    </submittedName>
</protein>
<reference evidence="2" key="2">
    <citation type="submission" date="2022-06" db="UniProtKB">
        <authorList>
            <consortium name="EnsemblMetazoa"/>
        </authorList>
    </citation>
    <scope>IDENTIFICATION</scope>
    <source>
        <strain evidence="2">DF5081</strain>
    </source>
</reference>
<proteinExistence type="predicted"/>
<keyword evidence="1" id="KW-1133">Transmembrane helix</keyword>
<accession>A0A8R1ESA5</accession>
<keyword evidence="1" id="KW-0812">Transmembrane</keyword>
<dbReference type="EnsemblMetazoa" id="CJA41729.1">
    <property type="protein sequence ID" value="CJA41729.1"/>
    <property type="gene ID" value="WBGene00217577"/>
</dbReference>